<proteinExistence type="predicted"/>
<evidence type="ECO:0000313" key="1">
    <source>
        <dbReference type="EMBL" id="KAK1802997.1"/>
    </source>
</evidence>
<comment type="caution">
    <text evidence="1">The sequence shown here is derived from an EMBL/GenBank/DDBJ whole genome shotgun (WGS) entry which is preliminary data.</text>
</comment>
<sequence length="73" mass="8069">MDVLKHAVLDLQRVHSSPDASQRHSALPLANGDLKKQGQGAFHVVKETGVSEEVEKNYKKASRILKSYSVMIP</sequence>
<gene>
    <name evidence="1" type="ORF">P4O66_021537</name>
</gene>
<accession>A0AAD9E5K1</accession>
<dbReference type="AlphaFoldDB" id="A0AAD9E5K1"/>
<name>A0AAD9E5K1_9TELE</name>
<reference evidence="1" key="1">
    <citation type="submission" date="2023-03" db="EMBL/GenBank/DDBJ databases">
        <title>Electrophorus voltai genome.</title>
        <authorList>
            <person name="Bian C."/>
        </authorList>
    </citation>
    <scope>NUCLEOTIDE SEQUENCE</scope>
    <source>
        <strain evidence="1">CB-2022</strain>
        <tissue evidence="1">Muscle</tissue>
    </source>
</reference>
<dbReference type="Proteomes" id="UP001239994">
    <property type="component" value="Unassembled WGS sequence"/>
</dbReference>
<protein>
    <submittedName>
        <fullName evidence="1">Uncharacterized protein</fullName>
    </submittedName>
</protein>
<evidence type="ECO:0000313" key="2">
    <source>
        <dbReference type="Proteomes" id="UP001239994"/>
    </source>
</evidence>
<dbReference type="EMBL" id="JAROKS010000006">
    <property type="protein sequence ID" value="KAK1802997.1"/>
    <property type="molecule type" value="Genomic_DNA"/>
</dbReference>
<keyword evidence="2" id="KW-1185">Reference proteome</keyword>
<organism evidence="1 2">
    <name type="scientific">Electrophorus voltai</name>
    <dbReference type="NCBI Taxonomy" id="2609070"/>
    <lineage>
        <taxon>Eukaryota</taxon>
        <taxon>Metazoa</taxon>
        <taxon>Chordata</taxon>
        <taxon>Craniata</taxon>
        <taxon>Vertebrata</taxon>
        <taxon>Euteleostomi</taxon>
        <taxon>Actinopterygii</taxon>
        <taxon>Neopterygii</taxon>
        <taxon>Teleostei</taxon>
        <taxon>Ostariophysi</taxon>
        <taxon>Gymnotiformes</taxon>
        <taxon>Gymnotoidei</taxon>
        <taxon>Gymnotidae</taxon>
        <taxon>Electrophorus</taxon>
    </lineage>
</organism>